<sequence length="408" mass="44807">MKILIVNVLYPPHKIGGAEKSVSLLAEALVRAGDTVVVATLDDVPAPVVEVKNGVTVHRLPIDNIYWPYDPDAAPQPRLKRLQWHARNRWNRAAARRIGALLDAERPDVVHCNVITGFSASIWREVKRRRLPLVQTLRDYGVMCTRSALFKNGRNCDTRCLECRVLTAPAKRESATVDQLVSNSDYVIRRHHGEGYFPGVPARRIFNIVPLDEQARDPQPEGAPLTFGFIGRIEAEKGIDVVLAATARLTRSDWRLRIAGVGVADYVADLKARYPDPRIEWLGFAQAGDFYRSIDTVLIASVWPEPLPRTLIEALSFNLSAICADAGGIPEIADLARHSITYAPTDVDALAVAMETALADTAAWRAGGLRQPDALGWFAEDRIVAENRAAYADAIATVGAGTRAGSER</sequence>
<gene>
    <name evidence="2" type="ORF">DI544_03710</name>
</gene>
<feature type="domain" description="Glycosyltransferase subfamily 4-like N-terminal" evidence="1">
    <location>
        <begin position="16"/>
        <end position="141"/>
    </location>
</feature>
<accession>A0A2W5PG04</accession>
<reference evidence="2 3" key="1">
    <citation type="submission" date="2017-08" db="EMBL/GenBank/DDBJ databases">
        <title>Infants hospitalized years apart are colonized by the same room-sourced microbial strains.</title>
        <authorList>
            <person name="Brooks B."/>
            <person name="Olm M.R."/>
            <person name="Firek B.A."/>
            <person name="Baker R."/>
            <person name="Thomas B.C."/>
            <person name="Morowitz M.J."/>
            <person name="Banfield J.F."/>
        </authorList>
    </citation>
    <scope>NUCLEOTIDE SEQUENCE [LARGE SCALE GENOMIC DNA]</scope>
    <source>
        <strain evidence="2">S2_005_001_R1_22</strain>
    </source>
</reference>
<dbReference type="Proteomes" id="UP000249229">
    <property type="component" value="Unassembled WGS sequence"/>
</dbReference>
<dbReference type="PANTHER" id="PTHR12526:SF630">
    <property type="entry name" value="GLYCOSYLTRANSFERASE"/>
    <property type="match status" value="1"/>
</dbReference>
<evidence type="ECO:0000313" key="3">
    <source>
        <dbReference type="Proteomes" id="UP000249229"/>
    </source>
</evidence>
<proteinExistence type="predicted"/>
<comment type="caution">
    <text evidence="2">The sequence shown here is derived from an EMBL/GenBank/DDBJ whole genome shotgun (WGS) entry which is preliminary data.</text>
</comment>
<evidence type="ECO:0000259" key="1">
    <source>
        <dbReference type="Pfam" id="PF13579"/>
    </source>
</evidence>
<dbReference type="CDD" id="cd03823">
    <property type="entry name" value="GT4_ExpE7-like"/>
    <property type="match status" value="1"/>
</dbReference>
<dbReference type="EMBL" id="QFQI01000002">
    <property type="protein sequence ID" value="PZQ61745.1"/>
    <property type="molecule type" value="Genomic_DNA"/>
</dbReference>
<dbReference type="Pfam" id="PF13692">
    <property type="entry name" value="Glyco_trans_1_4"/>
    <property type="match status" value="1"/>
</dbReference>
<dbReference type="PANTHER" id="PTHR12526">
    <property type="entry name" value="GLYCOSYLTRANSFERASE"/>
    <property type="match status" value="1"/>
</dbReference>
<dbReference type="SUPFAM" id="SSF53756">
    <property type="entry name" value="UDP-Glycosyltransferase/glycogen phosphorylase"/>
    <property type="match status" value="1"/>
</dbReference>
<evidence type="ECO:0000313" key="2">
    <source>
        <dbReference type="EMBL" id="PZQ61745.1"/>
    </source>
</evidence>
<keyword evidence="2" id="KW-0808">Transferase</keyword>
<organism evidence="2 3">
    <name type="scientific">Sphingomonas taxi</name>
    <dbReference type="NCBI Taxonomy" id="1549858"/>
    <lineage>
        <taxon>Bacteria</taxon>
        <taxon>Pseudomonadati</taxon>
        <taxon>Pseudomonadota</taxon>
        <taxon>Alphaproteobacteria</taxon>
        <taxon>Sphingomonadales</taxon>
        <taxon>Sphingomonadaceae</taxon>
        <taxon>Sphingomonas</taxon>
    </lineage>
</organism>
<protein>
    <submittedName>
        <fullName evidence="2">Glycosyl transferase</fullName>
    </submittedName>
</protein>
<dbReference type="GO" id="GO:0016757">
    <property type="term" value="F:glycosyltransferase activity"/>
    <property type="evidence" value="ECO:0007669"/>
    <property type="project" value="UniProtKB-ARBA"/>
</dbReference>
<dbReference type="Gene3D" id="3.40.50.2000">
    <property type="entry name" value="Glycogen Phosphorylase B"/>
    <property type="match status" value="2"/>
</dbReference>
<dbReference type="Pfam" id="PF13579">
    <property type="entry name" value="Glyco_trans_4_4"/>
    <property type="match status" value="1"/>
</dbReference>
<dbReference type="AlphaFoldDB" id="A0A2W5PG04"/>
<name>A0A2W5PG04_9SPHN</name>
<dbReference type="InterPro" id="IPR028098">
    <property type="entry name" value="Glyco_trans_4-like_N"/>
</dbReference>